<feature type="compositionally biased region" description="Basic residues" evidence="1">
    <location>
        <begin position="72"/>
        <end position="85"/>
    </location>
</feature>
<comment type="caution">
    <text evidence="2">The sequence shown here is derived from an EMBL/GenBank/DDBJ whole genome shotgun (WGS) entry which is preliminary data.</text>
</comment>
<protein>
    <submittedName>
        <fullName evidence="2">Uncharacterized protein</fullName>
    </submittedName>
</protein>
<dbReference type="EMBL" id="JAJSOF020000040">
    <property type="protein sequence ID" value="KAJ4426352.1"/>
    <property type="molecule type" value="Genomic_DNA"/>
</dbReference>
<accession>A0ABQ8RXH8</accession>
<feature type="compositionally biased region" description="Pro residues" evidence="1">
    <location>
        <begin position="86"/>
        <end position="96"/>
    </location>
</feature>
<evidence type="ECO:0000313" key="3">
    <source>
        <dbReference type="Proteomes" id="UP001148838"/>
    </source>
</evidence>
<proteinExistence type="predicted"/>
<evidence type="ECO:0000256" key="1">
    <source>
        <dbReference type="SAM" id="MobiDB-lite"/>
    </source>
</evidence>
<name>A0ABQ8RXH8_PERAM</name>
<gene>
    <name evidence="2" type="ORF">ANN_27166</name>
</gene>
<feature type="region of interest" description="Disordered" evidence="1">
    <location>
        <begin position="1"/>
        <end position="99"/>
    </location>
</feature>
<keyword evidence="3" id="KW-1185">Reference proteome</keyword>
<organism evidence="2 3">
    <name type="scientific">Periplaneta americana</name>
    <name type="common">American cockroach</name>
    <name type="synonym">Blatta americana</name>
    <dbReference type="NCBI Taxonomy" id="6978"/>
    <lineage>
        <taxon>Eukaryota</taxon>
        <taxon>Metazoa</taxon>
        <taxon>Ecdysozoa</taxon>
        <taxon>Arthropoda</taxon>
        <taxon>Hexapoda</taxon>
        <taxon>Insecta</taxon>
        <taxon>Pterygota</taxon>
        <taxon>Neoptera</taxon>
        <taxon>Polyneoptera</taxon>
        <taxon>Dictyoptera</taxon>
        <taxon>Blattodea</taxon>
        <taxon>Blattoidea</taxon>
        <taxon>Blattidae</taxon>
        <taxon>Blattinae</taxon>
        <taxon>Periplaneta</taxon>
    </lineage>
</organism>
<evidence type="ECO:0000313" key="2">
    <source>
        <dbReference type="EMBL" id="KAJ4426352.1"/>
    </source>
</evidence>
<reference evidence="2 3" key="1">
    <citation type="journal article" date="2022" name="Allergy">
        <title>Genome assembly and annotation of Periplaneta americana reveal a comprehensive cockroach allergen profile.</title>
        <authorList>
            <person name="Wang L."/>
            <person name="Xiong Q."/>
            <person name="Saelim N."/>
            <person name="Wang L."/>
            <person name="Nong W."/>
            <person name="Wan A.T."/>
            <person name="Shi M."/>
            <person name="Liu X."/>
            <person name="Cao Q."/>
            <person name="Hui J.H.L."/>
            <person name="Sookrung N."/>
            <person name="Leung T.F."/>
            <person name="Tungtrongchitr A."/>
            <person name="Tsui S.K.W."/>
        </authorList>
    </citation>
    <scope>NUCLEOTIDE SEQUENCE [LARGE SCALE GENOMIC DNA]</scope>
    <source>
        <strain evidence="2">PWHHKU_190912</strain>
    </source>
</reference>
<dbReference type="Proteomes" id="UP001148838">
    <property type="component" value="Unassembled WGS sequence"/>
</dbReference>
<sequence length="127" mass="14346">MAGLCEGGNEPAGSLKSFVRTESGPHGKKVPPLPLTSHDEPKKTFIHLQSPVQGLIRSIYSEGHEDDDDDHHHHHHRRRRSRRHPPSLPPPPPNPPQHHYHHHHVIIIINQLLQVIDTLIVLSPGFT</sequence>